<dbReference type="EMBL" id="JANIBJ010000010">
    <property type="protein sequence ID" value="MCQ8103793.1"/>
    <property type="molecule type" value="Genomic_DNA"/>
</dbReference>
<keyword evidence="3" id="KW-1185">Reference proteome</keyword>
<accession>A0ABT1TEA2</accession>
<evidence type="ECO:0000313" key="2">
    <source>
        <dbReference type="EMBL" id="MCQ8103793.1"/>
    </source>
</evidence>
<feature type="transmembrane region" description="Helical" evidence="1">
    <location>
        <begin position="82"/>
        <end position="101"/>
    </location>
</feature>
<dbReference type="RefSeq" id="WP_256601537.1">
    <property type="nucleotide sequence ID" value="NZ_JANIBJ010000010.1"/>
</dbReference>
<organism evidence="2 3">
    <name type="scientific">Methylomonas subterranea</name>
    <dbReference type="NCBI Taxonomy" id="2952225"/>
    <lineage>
        <taxon>Bacteria</taxon>
        <taxon>Pseudomonadati</taxon>
        <taxon>Pseudomonadota</taxon>
        <taxon>Gammaproteobacteria</taxon>
        <taxon>Methylococcales</taxon>
        <taxon>Methylococcaceae</taxon>
        <taxon>Methylomonas</taxon>
    </lineage>
</organism>
<sequence>MPIFIVFCIVLTTLVQTQSLYLPFLNDEPVWLAGACLAGLFLLGGCGKKLPSYVWQDGFSCGVLWAWYGYWEPMFSKGSPMFHVFPIYYALLSGWMLLAFINKAPRFDSESRDALRYLQQYLSRFDTCALAVGVLVGLAMPDHYLLYPIVMTLFIVRGTFQRCLEIVDSE</sequence>
<feature type="transmembrane region" description="Helical" evidence="1">
    <location>
        <begin position="53"/>
        <end position="70"/>
    </location>
</feature>
<proteinExistence type="predicted"/>
<protein>
    <submittedName>
        <fullName evidence="2">Uncharacterized protein</fullName>
    </submittedName>
</protein>
<keyword evidence="1" id="KW-0472">Membrane</keyword>
<evidence type="ECO:0000313" key="3">
    <source>
        <dbReference type="Proteomes" id="UP001524499"/>
    </source>
</evidence>
<feature type="transmembrane region" description="Helical" evidence="1">
    <location>
        <begin position="121"/>
        <end position="138"/>
    </location>
</feature>
<keyword evidence="1" id="KW-0812">Transmembrane</keyword>
<keyword evidence="1" id="KW-1133">Transmembrane helix</keyword>
<reference evidence="2 3" key="1">
    <citation type="submission" date="2022-07" db="EMBL/GenBank/DDBJ databases">
        <title>Methylomonas rivi sp. nov., Methylomonas rosea sp. nov., Methylomonas aureus sp. nov. and Methylomonas subterranea sp. nov., four novel methanotrophs isolated from a freshwater creek and the deep terrestrial subsurface.</title>
        <authorList>
            <person name="Abin C."/>
            <person name="Sankaranarayanan K."/>
            <person name="Garner C."/>
            <person name="Sindelar R."/>
            <person name="Kotary K."/>
            <person name="Garner R."/>
            <person name="Barclay S."/>
            <person name="Lawson P."/>
            <person name="Krumholz L."/>
        </authorList>
    </citation>
    <scope>NUCLEOTIDE SEQUENCE [LARGE SCALE GENOMIC DNA]</scope>
    <source>
        <strain evidence="2 3">SURF-2</strain>
    </source>
</reference>
<dbReference type="Proteomes" id="UP001524499">
    <property type="component" value="Unassembled WGS sequence"/>
</dbReference>
<feature type="transmembrane region" description="Helical" evidence="1">
    <location>
        <begin position="29"/>
        <end position="46"/>
    </location>
</feature>
<evidence type="ECO:0000256" key="1">
    <source>
        <dbReference type="SAM" id="Phobius"/>
    </source>
</evidence>
<name>A0ABT1TEA2_9GAMM</name>
<gene>
    <name evidence="2" type="ORF">NP590_06720</name>
</gene>
<comment type="caution">
    <text evidence="2">The sequence shown here is derived from an EMBL/GenBank/DDBJ whole genome shotgun (WGS) entry which is preliminary data.</text>
</comment>